<evidence type="ECO:0000256" key="2">
    <source>
        <dbReference type="ARBA" id="ARBA00009533"/>
    </source>
</evidence>
<evidence type="ECO:0000256" key="6">
    <source>
        <dbReference type="RuleBase" id="RU000382"/>
    </source>
</evidence>
<keyword evidence="5 6" id="KW-0456">Lyase</keyword>
<accession>A0ABW0ZWW0</accession>
<dbReference type="Proteomes" id="UP001596074">
    <property type="component" value="Unassembled WGS sequence"/>
</dbReference>
<comment type="cofactor">
    <cofactor evidence="1 6">
        <name>pyridoxal 5'-phosphate</name>
        <dbReference type="ChEBI" id="CHEBI:597326"/>
    </cofactor>
</comment>
<organism evidence="7 8">
    <name type="scientific">Actinomadura rugatobispora</name>
    <dbReference type="NCBI Taxonomy" id="1994"/>
    <lineage>
        <taxon>Bacteria</taxon>
        <taxon>Bacillati</taxon>
        <taxon>Actinomycetota</taxon>
        <taxon>Actinomycetes</taxon>
        <taxon>Streptosporangiales</taxon>
        <taxon>Thermomonosporaceae</taxon>
        <taxon>Actinomadura</taxon>
    </lineage>
</organism>
<dbReference type="Pfam" id="PF00282">
    <property type="entry name" value="Pyridoxal_deC"/>
    <property type="match status" value="1"/>
</dbReference>
<protein>
    <submittedName>
        <fullName evidence="7">Pyridoxal phosphate-dependent decarboxylase family protein</fullName>
    </submittedName>
</protein>
<evidence type="ECO:0000256" key="3">
    <source>
        <dbReference type="ARBA" id="ARBA00022793"/>
    </source>
</evidence>
<dbReference type="InterPro" id="IPR002129">
    <property type="entry name" value="PyrdxlP-dep_de-COase"/>
</dbReference>
<dbReference type="InterPro" id="IPR015424">
    <property type="entry name" value="PyrdxlP-dep_Trfase"/>
</dbReference>
<name>A0ABW0ZWW0_9ACTN</name>
<dbReference type="Gene3D" id="3.40.640.10">
    <property type="entry name" value="Type I PLP-dependent aspartate aminotransferase-like (Major domain)"/>
    <property type="match status" value="1"/>
</dbReference>
<evidence type="ECO:0000256" key="5">
    <source>
        <dbReference type="ARBA" id="ARBA00023239"/>
    </source>
</evidence>
<comment type="caution">
    <text evidence="7">The sequence shown here is derived from an EMBL/GenBank/DDBJ whole genome shotgun (WGS) entry which is preliminary data.</text>
</comment>
<evidence type="ECO:0000313" key="8">
    <source>
        <dbReference type="Proteomes" id="UP001596074"/>
    </source>
</evidence>
<evidence type="ECO:0000256" key="1">
    <source>
        <dbReference type="ARBA" id="ARBA00001933"/>
    </source>
</evidence>
<dbReference type="InterPro" id="IPR015421">
    <property type="entry name" value="PyrdxlP-dep_Trfase_major"/>
</dbReference>
<dbReference type="PANTHER" id="PTHR45677">
    <property type="entry name" value="GLUTAMATE DECARBOXYLASE-RELATED"/>
    <property type="match status" value="1"/>
</dbReference>
<keyword evidence="8" id="KW-1185">Reference proteome</keyword>
<dbReference type="PANTHER" id="PTHR45677:SF8">
    <property type="entry name" value="CYSTEINE SULFINIC ACID DECARBOXYLASE"/>
    <property type="match status" value="1"/>
</dbReference>
<dbReference type="SUPFAM" id="SSF53383">
    <property type="entry name" value="PLP-dependent transferases"/>
    <property type="match status" value="1"/>
</dbReference>
<evidence type="ECO:0000256" key="4">
    <source>
        <dbReference type="ARBA" id="ARBA00022898"/>
    </source>
</evidence>
<comment type="similarity">
    <text evidence="2 6">Belongs to the group II decarboxylase family.</text>
</comment>
<dbReference type="RefSeq" id="WP_378282792.1">
    <property type="nucleotide sequence ID" value="NZ_JBHSON010000020.1"/>
</dbReference>
<sequence length="471" mass="50940">MGDPGMDPGLDDLRDTAGAVLDELVRFLADSRSGERPVVSTAPIDEVEKLLELGRWTREGGMDAEDLVRFVRTYCGLGAAYHHPGYLAHQIAPSDTPGIVADLVQSVLNNAPLIYELTPPGAAVDRAAWRWMLARAGWGESGTGTLTHGGSLGNLIALVAARGRADEDSWRRGNRGRLVVLAAPSGHYSLRKAAAVMGLGADGVRPLPVDALGRILVDRVPEEIAAARRRGERPIALVANACATGTGLYDDLAGLAGVCREHALWLHVDGAHGASALVSDRYRHLMAGLEGADSLTWDAHKMLRAPVLTTGVLFRERESFDGLFEQDASYLFEPRMRDVDPGQRTFETTKPPIGLRIVLALAMRGERGLAEYVDRQYDLAHRAWESLRETPGFELPYEPESNVLCFRYGPAGDRQLDLRRLINEDGGFYLSSVRIGEAAHLRAAFMSPTTGAEDVDALGAATARLAAALRP</sequence>
<dbReference type="EMBL" id="JBHSON010000020">
    <property type="protein sequence ID" value="MFC5747172.1"/>
    <property type="molecule type" value="Genomic_DNA"/>
</dbReference>
<evidence type="ECO:0000313" key="7">
    <source>
        <dbReference type="EMBL" id="MFC5747172.1"/>
    </source>
</evidence>
<keyword evidence="3" id="KW-0210">Decarboxylase</keyword>
<dbReference type="Gene3D" id="3.90.1150.170">
    <property type="match status" value="1"/>
</dbReference>
<proteinExistence type="inferred from homology"/>
<keyword evidence="4 6" id="KW-0663">Pyridoxal phosphate</keyword>
<gene>
    <name evidence="7" type="ORF">ACFPZN_16205</name>
</gene>
<reference evidence="8" key="1">
    <citation type="journal article" date="2019" name="Int. J. Syst. Evol. Microbiol.">
        <title>The Global Catalogue of Microorganisms (GCM) 10K type strain sequencing project: providing services to taxonomists for standard genome sequencing and annotation.</title>
        <authorList>
            <consortium name="The Broad Institute Genomics Platform"/>
            <consortium name="The Broad Institute Genome Sequencing Center for Infectious Disease"/>
            <person name="Wu L."/>
            <person name="Ma J."/>
        </authorList>
    </citation>
    <scope>NUCLEOTIDE SEQUENCE [LARGE SCALE GENOMIC DNA]</scope>
    <source>
        <strain evidence="8">KCTC 42087</strain>
    </source>
</reference>